<reference evidence="1" key="1">
    <citation type="journal article" date="2015" name="Nature">
        <title>Complex archaea that bridge the gap between prokaryotes and eukaryotes.</title>
        <authorList>
            <person name="Spang A."/>
            <person name="Saw J.H."/>
            <person name="Jorgensen S.L."/>
            <person name="Zaremba-Niedzwiedzka K."/>
            <person name="Martijn J."/>
            <person name="Lind A.E."/>
            <person name="van Eijk R."/>
            <person name="Schleper C."/>
            <person name="Guy L."/>
            <person name="Ettema T.J."/>
        </authorList>
    </citation>
    <scope>NUCLEOTIDE SEQUENCE</scope>
</reference>
<dbReference type="EMBL" id="LAZR01009391">
    <property type="protein sequence ID" value="KKM72885.1"/>
    <property type="molecule type" value="Genomic_DNA"/>
</dbReference>
<dbReference type="AlphaFoldDB" id="A0A0F9M8B8"/>
<proteinExistence type="predicted"/>
<evidence type="ECO:0000313" key="1">
    <source>
        <dbReference type="EMBL" id="KKM72885.1"/>
    </source>
</evidence>
<comment type="caution">
    <text evidence="1">The sequence shown here is derived from an EMBL/GenBank/DDBJ whole genome shotgun (WGS) entry which is preliminary data.</text>
</comment>
<sequence>MKGYIYCKECGNKIGLLNDAEYCQKKEKGDLPTLCNGCLSKKINLDEAFYDIFELK</sequence>
<name>A0A0F9M8B8_9ZZZZ</name>
<gene>
    <name evidence="1" type="ORF">LCGC14_1416040</name>
</gene>
<protein>
    <submittedName>
        <fullName evidence="1">Uncharacterized protein</fullName>
    </submittedName>
</protein>
<accession>A0A0F9M8B8</accession>
<organism evidence="1">
    <name type="scientific">marine sediment metagenome</name>
    <dbReference type="NCBI Taxonomy" id="412755"/>
    <lineage>
        <taxon>unclassified sequences</taxon>
        <taxon>metagenomes</taxon>
        <taxon>ecological metagenomes</taxon>
    </lineage>
</organism>